<evidence type="ECO:0000313" key="12">
    <source>
        <dbReference type="EMBL" id="OWP01845.1"/>
    </source>
</evidence>
<accession>A0A218Z3M4</accession>
<dbReference type="GO" id="GO:0030570">
    <property type="term" value="F:pectate lyase activity"/>
    <property type="evidence" value="ECO:0007669"/>
    <property type="project" value="InterPro"/>
</dbReference>
<feature type="transmembrane region" description="Helical" evidence="10">
    <location>
        <begin position="20"/>
        <end position="39"/>
    </location>
</feature>
<dbReference type="EC" id="4.2.2.10" evidence="7"/>
<dbReference type="SUPFAM" id="SSF51126">
    <property type="entry name" value="Pectin lyase-like"/>
    <property type="match status" value="1"/>
</dbReference>
<proteinExistence type="inferred from homology"/>
<evidence type="ECO:0000256" key="7">
    <source>
        <dbReference type="ARBA" id="ARBA00039082"/>
    </source>
</evidence>
<dbReference type="InterPro" id="IPR012334">
    <property type="entry name" value="Pectin_lyas_fold"/>
</dbReference>
<feature type="domain" description="Pectate lyase" evidence="11">
    <location>
        <begin position="171"/>
        <end position="388"/>
    </location>
</feature>
<dbReference type="Proteomes" id="UP000242519">
    <property type="component" value="Unassembled WGS sequence"/>
</dbReference>
<comment type="caution">
    <text evidence="12">The sequence shown here is derived from an EMBL/GenBank/DDBJ whole genome shotgun (WGS) entry which is preliminary data.</text>
</comment>
<dbReference type="InterPro" id="IPR011050">
    <property type="entry name" value="Pectin_lyase_fold/virulence"/>
</dbReference>
<name>A0A218Z3M4_9HELO</name>
<evidence type="ECO:0000256" key="6">
    <source>
        <dbReference type="ARBA" id="ARBA00036818"/>
    </source>
</evidence>
<protein>
    <recommendedName>
        <fullName evidence="7">pectin lyase</fullName>
        <ecNumber evidence="7">4.2.2.10</ecNumber>
    </recommendedName>
</protein>
<dbReference type="InterPro" id="IPR002022">
    <property type="entry name" value="Pec_lyase"/>
</dbReference>
<comment type="catalytic activity">
    <reaction evidence="6">
        <text>Eliminative cleavage of (1-&gt;4)-alpha-D-galacturonan methyl ester to give oligosaccharides with 4-deoxy-6-O-methyl-alpha-D-galact-4-enuronosyl groups at their non-reducing ends.</text>
        <dbReference type="EC" id="4.2.2.10"/>
    </reaction>
</comment>
<feature type="region of interest" description="Disordered" evidence="9">
    <location>
        <begin position="374"/>
        <end position="398"/>
    </location>
</feature>
<keyword evidence="10" id="KW-0812">Transmembrane</keyword>
<dbReference type="InParanoid" id="A0A218Z3M4"/>
<keyword evidence="3 8" id="KW-0964">Secreted</keyword>
<dbReference type="EMBL" id="MZNU01000257">
    <property type="protein sequence ID" value="OWP01845.1"/>
    <property type="molecule type" value="Genomic_DNA"/>
</dbReference>
<evidence type="ECO:0000256" key="3">
    <source>
        <dbReference type="ARBA" id="ARBA00022525"/>
    </source>
</evidence>
<dbReference type="GO" id="GO:0005576">
    <property type="term" value="C:extracellular region"/>
    <property type="evidence" value="ECO:0007669"/>
    <property type="project" value="UniProtKB-SubCell"/>
</dbReference>
<evidence type="ECO:0000256" key="9">
    <source>
        <dbReference type="SAM" id="MobiDB-lite"/>
    </source>
</evidence>
<comment type="subcellular location">
    <subcellularLocation>
        <location evidence="1 8">Secreted</location>
    </subcellularLocation>
</comment>
<keyword evidence="4" id="KW-0732">Signal</keyword>
<dbReference type="InterPro" id="IPR045032">
    <property type="entry name" value="PEL"/>
</dbReference>
<keyword evidence="10" id="KW-1133">Transmembrane helix</keyword>
<dbReference type="PANTHER" id="PTHR31683:SF16">
    <property type="entry name" value="PECTIN LYASE A-RELATED"/>
    <property type="match status" value="1"/>
</dbReference>
<dbReference type="Gene3D" id="2.160.20.10">
    <property type="entry name" value="Single-stranded right-handed beta-helix, Pectin lyase-like"/>
    <property type="match status" value="1"/>
</dbReference>
<evidence type="ECO:0000259" key="11">
    <source>
        <dbReference type="SMART" id="SM00656"/>
    </source>
</evidence>
<keyword evidence="13" id="KW-1185">Reference proteome</keyword>
<evidence type="ECO:0000256" key="1">
    <source>
        <dbReference type="ARBA" id="ARBA00004613"/>
    </source>
</evidence>
<keyword evidence="8" id="KW-0624">Polysaccharide degradation</keyword>
<evidence type="ECO:0000256" key="4">
    <source>
        <dbReference type="ARBA" id="ARBA00022729"/>
    </source>
</evidence>
<feature type="compositionally biased region" description="Low complexity" evidence="9">
    <location>
        <begin position="379"/>
        <end position="398"/>
    </location>
</feature>
<dbReference type="Pfam" id="PF00544">
    <property type="entry name" value="Pectate_lyase_4"/>
    <property type="match status" value="1"/>
</dbReference>
<gene>
    <name evidence="12" type="ORF">B2J93_4695</name>
</gene>
<evidence type="ECO:0000256" key="2">
    <source>
        <dbReference type="ARBA" id="ARBA00010980"/>
    </source>
</evidence>
<reference evidence="12 13" key="1">
    <citation type="submission" date="2017-04" db="EMBL/GenBank/DDBJ databases">
        <title>Draft genome sequence of Marssonina coronaria NL1: causal agent of apple blotch.</title>
        <authorList>
            <person name="Cheng Q."/>
        </authorList>
    </citation>
    <scope>NUCLEOTIDE SEQUENCE [LARGE SCALE GENOMIC DNA]</scope>
    <source>
        <strain evidence="12 13">NL1</strain>
    </source>
</reference>
<evidence type="ECO:0000313" key="13">
    <source>
        <dbReference type="Proteomes" id="UP000242519"/>
    </source>
</evidence>
<evidence type="ECO:0000256" key="10">
    <source>
        <dbReference type="SAM" id="Phobius"/>
    </source>
</evidence>
<evidence type="ECO:0000256" key="8">
    <source>
        <dbReference type="RuleBase" id="RU361173"/>
    </source>
</evidence>
<sequence length="512" mass="53455">MAGELLERPLFSAPRAQAQALALSLSLSLSLSLTLILTLTLTLTLILPLPLILPLILPLLLPLPLPLTPAGETSPIMKSAVAVLLALSARLGVAVPTTQTPPTVVKRALSPLVSGTPPGFASGTTGGGTASPVYPSTIAQLATYLTSSSPQVIVLSGTYDFAGSEGTVTKAACNAYACAPAQGGQALLDTLHGCASNLALYNVNIDQAAFSPIWVKSDKTVIGRNGATIRGKGFRLSDVSNIIFQNIRVTELNPAYVWGGDAFALTGASNVWIDHVTTSRLGRQHYSFGPGPSAGVTISHSFVDGYTPYSATCDQRTYWGFELVGSGDSITFIRNHVYMLSGRGPALSGHTLWHAVNNVWVCLDPSPHVSPAMARGQRASRFSAAHPSAPPSTAAPTRARLTRCQSSSGGHLIEGTDDGMGVYEGNYFQNCPTIVGTPLPRVRLFTSMAADAGQCASRLGRNCVPNLFVNSGAFSFNNLDILGLLSGHSNLPAAQTGAWARDNVVAHAGSVL</sequence>
<evidence type="ECO:0000256" key="5">
    <source>
        <dbReference type="ARBA" id="ARBA00023239"/>
    </source>
</evidence>
<organism evidence="12 13">
    <name type="scientific">Diplocarpon coronariae</name>
    <dbReference type="NCBI Taxonomy" id="2795749"/>
    <lineage>
        <taxon>Eukaryota</taxon>
        <taxon>Fungi</taxon>
        <taxon>Dikarya</taxon>
        <taxon>Ascomycota</taxon>
        <taxon>Pezizomycotina</taxon>
        <taxon>Leotiomycetes</taxon>
        <taxon>Helotiales</taxon>
        <taxon>Drepanopezizaceae</taxon>
        <taxon>Diplocarpon</taxon>
    </lineage>
</organism>
<keyword evidence="10" id="KW-0472">Membrane</keyword>
<dbReference type="GO" id="GO:0000272">
    <property type="term" value="P:polysaccharide catabolic process"/>
    <property type="evidence" value="ECO:0007669"/>
    <property type="project" value="UniProtKB-KW"/>
</dbReference>
<keyword evidence="5 8" id="KW-0456">Lyase</keyword>
<keyword evidence="8" id="KW-0119">Carbohydrate metabolism</keyword>
<comment type="similarity">
    <text evidence="2 8">Belongs to the polysaccharide lyase 1 family.</text>
</comment>
<dbReference type="GO" id="GO:0047490">
    <property type="term" value="F:pectin lyase activity"/>
    <property type="evidence" value="ECO:0007669"/>
    <property type="project" value="UniProtKB-EC"/>
</dbReference>
<dbReference type="SMART" id="SM00656">
    <property type="entry name" value="Amb_all"/>
    <property type="match status" value="1"/>
</dbReference>
<dbReference type="AlphaFoldDB" id="A0A218Z3M4"/>
<dbReference type="OrthoDB" id="1637350at2759"/>
<dbReference type="PANTHER" id="PTHR31683">
    <property type="entry name" value="PECTATE LYASE 18-RELATED"/>
    <property type="match status" value="1"/>
</dbReference>